<accession>A0ABR0JPI7</accession>
<feature type="region of interest" description="Disordered" evidence="1">
    <location>
        <begin position="1"/>
        <end position="27"/>
    </location>
</feature>
<comment type="caution">
    <text evidence="2">The sequence shown here is derived from an EMBL/GenBank/DDBJ whole genome shotgun (WGS) entry which is preliminary data.</text>
</comment>
<dbReference type="Proteomes" id="UP001345691">
    <property type="component" value="Unassembled WGS sequence"/>
</dbReference>
<sequence length="215" mass="24496">MSFYKTHESGVETVPQPHQPVAEQNASTTDSLVFDDELFVNFDGIQQHLARMNALSDQLRAAHTKVDRQINRIRASLEAMWKQNAIYRRRGLKGGRARAQQAKKGRLAVCLQDLTAEQNKRRREVEREDFKGRNQIEGLKQILTIFEDCHQFITGQRSITEELVNAGRMVGRGTATPMEAWIVSMADEIIPDAAKIEEIDEIEAMLDAFHDEYGL</sequence>
<proteinExistence type="predicted"/>
<evidence type="ECO:0000313" key="3">
    <source>
        <dbReference type="Proteomes" id="UP001345691"/>
    </source>
</evidence>
<gene>
    <name evidence="2" type="ORF">LTR69_001321</name>
</gene>
<keyword evidence="3" id="KW-1185">Reference proteome</keyword>
<feature type="compositionally biased region" description="Basic and acidic residues" evidence="1">
    <location>
        <begin position="1"/>
        <end position="10"/>
    </location>
</feature>
<evidence type="ECO:0008006" key="4">
    <source>
        <dbReference type="Google" id="ProtNLM"/>
    </source>
</evidence>
<organism evidence="2 3">
    <name type="scientific">Exophiala sideris</name>
    <dbReference type="NCBI Taxonomy" id="1016849"/>
    <lineage>
        <taxon>Eukaryota</taxon>
        <taxon>Fungi</taxon>
        <taxon>Dikarya</taxon>
        <taxon>Ascomycota</taxon>
        <taxon>Pezizomycotina</taxon>
        <taxon>Eurotiomycetes</taxon>
        <taxon>Chaetothyriomycetidae</taxon>
        <taxon>Chaetothyriales</taxon>
        <taxon>Herpotrichiellaceae</taxon>
        <taxon>Exophiala</taxon>
    </lineage>
</organism>
<evidence type="ECO:0000313" key="2">
    <source>
        <dbReference type="EMBL" id="KAK5067334.1"/>
    </source>
</evidence>
<reference evidence="2 3" key="1">
    <citation type="submission" date="2023-08" db="EMBL/GenBank/DDBJ databases">
        <title>Black Yeasts Isolated from many extreme environments.</title>
        <authorList>
            <person name="Coleine C."/>
            <person name="Stajich J.E."/>
            <person name="Selbmann L."/>
        </authorList>
    </citation>
    <scope>NUCLEOTIDE SEQUENCE [LARGE SCALE GENOMIC DNA]</scope>
    <source>
        <strain evidence="2 3">CCFEE 6328</strain>
    </source>
</reference>
<evidence type="ECO:0000256" key="1">
    <source>
        <dbReference type="SAM" id="MobiDB-lite"/>
    </source>
</evidence>
<name>A0ABR0JPI7_9EURO</name>
<dbReference type="EMBL" id="JAVRRF010000002">
    <property type="protein sequence ID" value="KAK5067334.1"/>
    <property type="molecule type" value="Genomic_DNA"/>
</dbReference>
<protein>
    <recommendedName>
        <fullName evidence="4">BZIP domain-containing protein</fullName>
    </recommendedName>
</protein>